<name>A0A0D6QBL6_KOMXY</name>
<gene>
    <name evidence="1" type="ORF">Gxy13693_063_029</name>
</gene>
<dbReference type="Proteomes" id="UP000032683">
    <property type="component" value="Unassembled WGS sequence"/>
</dbReference>
<evidence type="ECO:0000313" key="2">
    <source>
        <dbReference type="Proteomes" id="UP000032683"/>
    </source>
</evidence>
<dbReference type="EMBL" id="BANJ01000063">
    <property type="protein sequence ID" value="GAO00815.1"/>
    <property type="molecule type" value="Genomic_DNA"/>
</dbReference>
<proteinExistence type="predicted"/>
<dbReference type="AlphaFoldDB" id="A0A0D6QBL6"/>
<sequence length="204" mass="22178">MTRAHRNPDFPAGGDAALWQQLCGQPAADDPVTQMLMASGLPVLHGIILPFGTDERVEIDHIFASADGLHTLHAKHYIAWINAPSSEKEIRSQGGAGNFACNSDFLQSFLKLAEAVSTTINDPLPTQDRPPVPVTGHFLLPYKVPLMAPLQDHALLLPELENMLNTLAGRGTIPAEYGEAWCHIGTLHHKNIVESSQIQNPSPF</sequence>
<accession>A0A0D6QBL6</accession>
<dbReference type="RefSeq" id="WP_048857019.1">
    <property type="nucleotide sequence ID" value="NZ_BANJ01000063.1"/>
</dbReference>
<organism evidence="1 2">
    <name type="scientific">Komagataeibacter xylinus NBRC 13693</name>
    <dbReference type="NCBI Taxonomy" id="1234668"/>
    <lineage>
        <taxon>Bacteria</taxon>
        <taxon>Pseudomonadati</taxon>
        <taxon>Pseudomonadota</taxon>
        <taxon>Alphaproteobacteria</taxon>
        <taxon>Acetobacterales</taxon>
        <taxon>Acetobacteraceae</taxon>
        <taxon>Komagataeibacter</taxon>
    </lineage>
</organism>
<reference evidence="1 2" key="1">
    <citation type="submission" date="2012-11" db="EMBL/GenBank/DDBJ databases">
        <title>Whole genome sequence of Gluconacetobacter xylinus NBRC 13693.</title>
        <authorList>
            <person name="Azuma Y."/>
            <person name="Higashiura N."/>
            <person name="Hirakawa H."/>
            <person name="Matsushita K."/>
        </authorList>
    </citation>
    <scope>NUCLEOTIDE SEQUENCE [LARGE SCALE GENOMIC DNA]</scope>
    <source>
        <strain evidence="1 2">NBRC 13693</strain>
    </source>
</reference>
<protein>
    <submittedName>
        <fullName evidence="1">Uncharacterized protein</fullName>
    </submittedName>
</protein>
<evidence type="ECO:0000313" key="1">
    <source>
        <dbReference type="EMBL" id="GAO00815.1"/>
    </source>
</evidence>
<comment type="caution">
    <text evidence="1">The sequence shown here is derived from an EMBL/GenBank/DDBJ whole genome shotgun (WGS) entry which is preliminary data.</text>
</comment>